<dbReference type="RefSeq" id="WP_102950168.1">
    <property type="nucleotide sequence ID" value="NZ_CP024847.1"/>
</dbReference>
<evidence type="ECO:0000313" key="12">
    <source>
        <dbReference type="Proteomes" id="UP000236655"/>
    </source>
</evidence>
<evidence type="ECO:0000256" key="8">
    <source>
        <dbReference type="RuleBase" id="RU362124"/>
    </source>
</evidence>
<dbReference type="InterPro" id="IPR013325">
    <property type="entry name" value="RNA_pol_sigma_r2"/>
</dbReference>
<dbReference type="PANTHER" id="PTHR30376">
    <property type="entry name" value="SIGMA FACTOR RPOH HEAT SHOCK RELATED"/>
    <property type="match status" value="1"/>
</dbReference>
<dbReference type="PIRSF" id="PIRSF000770">
    <property type="entry name" value="RNA_pol_sigma-SigE/K"/>
    <property type="match status" value="1"/>
</dbReference>
<name>A0A2I7N346_9NEIS</name>
<dbReference type="NCBIfam" id="NF005143">
    <property type="entry name" value="PRK06596.1"/>
    <property type="match status" value="1"/>
</dbReference>
<proteinExistence type="inferred from homology"/>
<dbReference type="PRINTS" id="PR00046">
    <property type="entry name" value="SIGMA70FCT"/>
</dbReference>
<evidence type="ECO:0000259" key="10">
    <source>
        <dbReference type="PROSITE" id="PS00716"/>
    </source>
</evidence>
<feature type="domain" description="RNA polymerase sigma-70" evidence="9">
    <location>
        <begin position="80"/>
        <end position="93"/>
    </location>
</feature>
<dbReference type="Gene3D" id="1.10.10.10">
    <property type="entry name" value="Winged helix-like DNA-binding domain superfamily/Winged helix DNA-binding domain"/>
    <property type="match status" value="1"/>
</dbReference>
<dbReference type="OrthoDB" id="9809557at2"/>
<dbReference type="InterPro" id="IPR013324">
    <property type="entry name" value="RNA_pol_sigma_r3/r4-like"/>
</dbReference>
<dbReference type="Pfam" id="PF04542">
    <property type="entry name" value="Sigma70_r2"/>
    <property type="match status" value="1"/>
</dbReference>
<keyword evidence="4" id="KW-0346">Stress response</keyword>
<dbReference type="AlphaFoldDB" id="A0A2I7N346"/>
<dbReference type="GO" id="GO:0006352">
    <property type="term" value="P:DNA-templated transcription initiation"/>
    <property type="evidence" value="ECO:0007669"/>
    <property type="project" value="UniProtKB-UniRule"/>
</dbReference>
<keyword evidence="12" id="KW-1185">Reference proteome</keyword>
<dbReference type="NCBIfam" id="TIGR02392">
    <property type="entry name" value="rpoH_proteo"/>
    <property type="match status" value="1"/>
</dbReference>
<dbReference type="FunFam" id="1.20.120.1810:FF:000001">
    <property type="entry name" value="RNA polymerase sigma factor RpoH"/>
    <property type="match status" value="1"/>
</dbReference>
<dbReference type="InterPro" id="IPR000943">
    <property type="entry name" value="RNA_pol_sigma70"/>
</dbReference>
<evidence type="ECO:0000259" key="9">
    <source>
        <dbReference type="PROSITE" id="PS00715"/>
    </source>
</evidence>
<dbReference type="SUPFAM" id="SSF88659">
    <property type="entry name" value="Sigma3 and sigma4 domains of RNA polymerase sigma factors"/>
    <property type="match status" value="1"/>
</dbReference>
<comment type="similarity">
    <text evidence="1 8">Belongs to the sigma-70 factor family.</text>
</comment>
<dbReference type="CDD" id="cd06171">
    <property type="entry name" value="Sigma70_r4"/>
    <property type="match status" value="1"/>
</dbReference>
<dbReference type="EMBL" id="CP024847">
    <property type="protein sequence ID" value="AUR50868.1"/>
    <property type="molecule type" value="Genomic_DNA"/>
</dbReference>
<evidence type="ECO:0000313" key="11">
    <source>
        <dbReference type="EMBL" id="AUR50868.1"/>
    </source>
</evidence>
<sequence>MTNIIALNNNFPVASNGSMDAYISYVNSIPMLTEKEEYEFAEKWRQEEDVDAARNLVLSHLRLVVSISRNYLGYGLAFADIVQEGTIGLMKAVKRFDARRKVRLVTFAIHWIKAEINDFIIKNWRIVKTVTTKAQRKLFFNLRSQREDIGNLSDSEASRIAKTLDVSKEDVIEMNMRLTGTDVALIAENGEESAPIDWLADNDHTPELMLERKSQDRIQTDGISYALDHLDARSRRIIESRWLTDAEDQLTLHDLAAEFNISAERVRQIEVKALQKMKSYLEEFAA</sequence>
<dbReference type="PANTHER" id="PTHR30376:SF3">
    <property type="entry name" value="RNA POLYMERASE SIGMA FACTOR RPOH"/>
    <property type="match status" value="1"/>
</dbReference>
<reference evidence="12" key="1">
    <citation type="submission" date="2017-11" db="EMBL/GenBank/DDBJ databases">
        <authorList>
            <person name="Chan K.G."/>
            <person name="Lee L.S."/>
        </authorList>
    </citation>
    <scope>NUCLEOTIDE SEQUENCE [LARGE SCALE GENOMIC DNA]</scope>
    <source>
        <strain evidence="12">DSM 100970</strain>
    </source>
</reference>
<comment type="function">
    <text evidence="8">Sigma factors are initiation factors that promote the attachment of RNA polymerase to specific initiation sites and are then released.</text>
</comment>
<evidence type="ECO:0000256" key="7">
    <source>
        <dbReference type="ARBA" id="ARBA00023163"/>
    </source>
</evidence>
<dbReference type="Gene3D" id="1.20.120.1810">
    <property type="match status" value="1"/>
</dbReference>
<dbReference type="PROSITE" id="PS00716">
    <property type="entry name" value="SIGMA70_2"/>
    <property type="match status" value="1"/>
</dbReference>
<dbReference type="InterPro" id="IPR014284">
    <property type="entry name" value="RNA_pol_sigma-70_dom"/>
</dbReference>
<evidence type="ECO:0000256" key="4">
    <source>
        <dbReference type="ARBA" id="ARBA00023016"/>
    </source>
</evidence>
<keyword evidence="6 8" id="KW-0238">DNA-binding</keyword>
<dbReference type="InterPro" id="IPR050813">
    <property type="entry name" value="Sigma-70_Factor"/>
</dbReference>
<feature type="domain" description="RNA polymerase sigma-70" evidence="10">
    <location>
        <begin position="251"/>
        <end position="277"/>
    </location>
</feature>
<dbReference type="NCBIfam" id="TIGR02937">
    <property type="entry name" value="sigma70-ECF"/>
    <property type="match status" value="1"/>
</dbReference>
<keyword evidence="3 8" id="KW-0805">Transcription regulation</keyword>
<dbReference type="PROSITE" id="PS00715">
    <property type="entry name" value="SIGMA70_1"/>
    <property type="match status" value="1"/>
</dbReference>
<organism evidence="11 12">
    <name type="scientific">Aquella oligotrophica</name>
    <dbReference type="NCBI Taxonomy" id="2067065"/>
    <lineage>
        <taxon>Bacteria</taxon>
        <taxon>Pseudomonadati</taxon>
        <taxon>Pseudomonadota</taxon>
        <taxon>Betaproteobacteria</taxon>
        <taxon>Neisseriales</taxon>
        <taxon>Neisseriaceae</taxon>
        <taxon>Aquella</taxon>
    </lineage>
</organism>
<protein>
    <recommendedName>
        <fullName evidence="8">RNA polymerase sigma factor</fullName>
    </recommendedName>
</protein>
<accession>A0A2I7N346</accession>
<keyword evidence="5 8" id="KW-0731">Sigma factor</keyword>
<evidence type="ECO:0000256" key="3">
    <source>
        <dbReference type="ARBA" id="ARBA00023015"/>
    </source>
</evidence>
<dbReference type="InterPro" id="IPR007627">
    <property type="entry name" value="RNA_pol_sigma70_r2"/>
</dbReference>
<dbReference type="SUPFAM" id="SSF88946">
    <property type="entry name" value="Sigma2 domain of RNA polymerase sigma factors"/>
    <property type="match status" value="1"/>
</dbReference>
<evidence type="ECO:0000256" key="5">
    <source>
        <dbReference type="ARBA" id="ARBA00023082"/>
    </source>
</evidence>
<gene>
    <name evidence="11" type="primary">rpoH</name>
    <name evidence="11" type="ORF">CUN60_00645</name>
</gene>
<dbReference type="GO" id="GO:0016987">
    <property type="term" value="F:sigma factor activity"/>
    <property type="evidence" value="ECO:0007669"/>
    <property type="project" value="UniProtKB-UniRule"/>
</dbReference>
<evidence type="ECO:0000256" key="1">
    <source>
        <dbReference type="ARBA" id="ARBA00007788"/>
    </source>
</evidence>
<dbReference type="Pfam" id="PF04545">
    <property type="entry name" value="Sigma70_r4"/>
    <property type="match status" value="1"/>
</dbReference>
<dbReference type="GO" id="GO:0003677">
    <property type="term" value="F:DNA binding"/>
    <property type="evidence" value="ECO:0007669"/>
    <property type="project" value="UniProtKB-KW"/>
</dbReference>
<dbReference type="InterPro" id="IPR007630">
    <property type="entry name" value="RNA_pol_sigma70_r4"/>
</dbReference>
<keyword evidence="2" id="KW-0963">Cytoplasm</keyword>
<dbReference type="InterPro" id="IPR012759">
    <property type="entry name" value="RNA_pol_sigma_RpoH_proteobac"/>
</dbReference>
<evidence type="ECO:0000256" key="2">
    <source>
        <dbReference type="ARBA" id="ARBA00022490"/>
    </source>
</evidence>
<dbReference type="InterPro" id="IPR036388">
    <property type="entry name" value="WH-like_DNA-bd_sf"/>
</dbReference>
<dbReference type="Proteomes" id="UP000236655">
    <property type="component" value="Chromosome"/>
</dbReference>
<keyword evidence="7 8" id="KW-0804">Transcription</keyword>
<evidence type="ECO:0000256" key="6">
    <source>
        <dbReference type="ARBA" id="ARBA00023125"/>
    </source>
</evidence>
<dbReference type="KEGG" id="nba:CUN60_00645"/>